<dbReference type="GO" id="GO:0047631">
    <property type="term" value="F:ADP-ribose diphosphatase activity"/>
    <property type="evidence" value="ECO:0007669"/>
    <property type="project" value="UniProtKB-EC"/>
</dbReference>
<evidence type="ECO:0000313" key="4">
    <source>
        <dbReference type="EMBL" id="MBM7562065.1"/>
    </source>
</evidence>
<protein>
    <submittedName>
        <fullName evidence="4">ADP-ribose pyrophosphatase</fullName>
        <ecNumber evidence="4">3.6.1.13</ecNumber>
    </submittedName>
</protein>
<evidence type="ECO:0000256" key="2">
    <source>
        <dbReference type="RuleBase" id="RU003476"/>
    </source>
</evidence>
<dbReference type="Proteomes" id="UP000767854">
    <property type="component" value="Unassembled WGS sequence"/>
</dbReference>
<accession>A0ABS2MRP6</accession>
<dbReference type="InterPro" id="IPR000086">
    <property type="entry name" value="NUDIX_hydrolase_dom"/>
</dbReference>
<gene>
    <name evidence="4" type="ORF">JOC49_001608</name>
</gene>
<organism evidence="4 5">
    <name type="scientific">Fusibacter tunisiensis</name>
    <dbReference type="NCBI Taxonomy" id="1008308"/>
    <lineage>
        <taxon>Bacteria</taxon>
        <taxon>Bacillati</taxon>
        <taxon>Bacillota</taxon>
        <taxon>Clostridia</taxon>
        <taxon>Eubacteriales</taxon>
        <taxon>Eubacteriales Family XII. Incertae Sedis</taxon>
        <taxon>Fusibacter</taxon>
    </lineage>
</organism>
<dbReference type="PANTHER" id="PTHR11839:SF1">
    <property type="entry name" value="ADP-SUGAR PYROPHOSPHATASE"/>
    <property type="match status" value="1"/>
</dbReference>
<dbReference type="PRINTS" id="PR00502">
    <property type="entry name" value="NUDIXFAMILY"/>
</dbReference>
<dbReference type="PROSITE" id="PS51462">
    <property type="entry name" value="NUDIX"/>
    <property type="match status" value="1"/>
</dbReference>
<dbReference type="InterPro" id="IPR020476">
    <property type="entry name" value="Nudix_hydrolase"/>
</dbReference>
<name>A0ABS2MRP6_9FIRM</name>
<comment type="caution">
    <text evidence="4">The sequence shown here is derived from an EMBL/GenBank/DDBJ whole genome shotgun (WGS) entry which is preliminary data.</text>
</comment>
<dbReference type="PANTHER" id="PTHR11839">
    <property type="entry name" value="UDP/ADP-SUGAR PYROPHOSPHATASE"/>
    <property type="match status" value="1"/>
</dbReference>
<dbReference type="InterPro" id="IPR015797">
    <property type="entry name" value="NUDIX_hydrolase-like_dom_sf"/>
</dbReference>
<evidence type="ECO:0000313" key="5">
    <source>
        <dbReference type="Proteomes" id="UP000767854"/>
    </source>
</evidence>
<reference evidence="4 5" key="1">
    <citation type="submission" date="2021-01" db="EMBL/GenBank/DDBJ databases">
        <title>Genomic Encyclopedia of Type Strains, Phase IV (KMG-IV): sequencing the most valuable type-strain genomes for metagenomic binning, comparative biology and taxonomic classification.</title>
        <authorList>
            <person name="Goeker M."/>
        </authorList>
    </citation>
    <scope>NUCLEOTIDE SEQUENCE [LARGE SCALE GENOMIC DNA]</scope>
    <source>
        <strain evidence="4 5">DSM 24436</strain>
    </source>
</reference>
<dbReference type="InterPro" id="IPR020084">
    <property type="entry name" value="NUDIX_hydrolase_CS"/>
</dbReference>
<keyword evidence="1 2" id="KW-0378">Hydrolase</keyword>
<dbReference type="CDD" id="cd03424">
    <property type="entry name" value="NUDIX_ADPRase_Nudt5_UGPPase_Nudt14"/>
    <property type="match status" value="1"/>
</dbReference>
<dbReference type="Gene3D" id="3.90.79.10">
    <property type="entry name" value="Nucleoside Triphosphate Pyrophosphohydrolase"/>
    <property type="match status" value="1"/>
</dbReference>
<feature type="domain" description="Nudix hydrolase" evidence="3">
    <location>
        <begin position="58"/>
        <end position="189"/>
    </location>
</feature>
<evidence type="ECO:0000256" key="1">
    <source>
        <dbReference type="ARBA" id="ARBA00022801"/>
    </source>
</evidence>
<keyword evidence="5" id="KW-1185">Reference proteome</keyword>
<proteinExistence type="inferred from homology"/>
<dbReference type="EC" id="3.6.1.13" evidence="4"/>
<dbReference type="Pfam" id="PF00293">
    <property type="entry name" value="NUDIX"/>
    <property type="match status" value="1"/>
</dbReference>
<dbReference type="RefSeq" id="WP_204664127.1">
    <property type="nucleotide sequence ID" value="NZ_JAFBDT010000011.1"/>
</dbReference>
<dbReference type="SUPFAM" id="SSF55811">
    <property type="entry name" value="Nudix"/>
    <property type="match status" value="1"/>
</dbReference>
<sequence length="202" mass="23052">MSKEEKIKILSIEPIKSLDYIKGYKISYLTKSGKPSTWELASRGNLARLENEIYRGKRYTDGAMIFAVDAEKEKVVLLKEFRVSAGRYVYSLPAGLMDPGESIEETAVREFKEETGMAFKPVYTDRSRYVSVGLVNECVNIVYGYYEGEPSRDFLSDQEDATAFVVDRNQAKKLLDHEEVTARTAYLIQHFFKLNPFLDGQA</sequence>
<evidence type="ECO:0000259" key="3">
    <source>
        <dbReference type="PROSITE" id="PS51462"/>
    </source>
</evidence>
<comment type="similarity">
    <text evidence="2">Belongs to the Nudix hydrolase family.</text>
</comment>
<dbReference type="PROSITE" id="PS00893">
    <property type="entry name" value="NUDIX_BOX"/>
    <property type="match status" value="1"/>
</dbReference>
<dbReference type="EMBL" id="JAFBDT010000011">
    <property type="protein sequence ID" value="MBM7562065.1"/>
    <property type="molecule type" value="Genomic_DNA"/>
</dbReference>